<organism evidence="2 3">
    <name type="scientific">Fulvivirga imtechensis AK7</name>
    <dbReference type="NCBI Taxonomy" id="1237149"/>
    <lineage>
        <taxon>Bacteria</taxon>
        <taxon>Pseudomonadati</taxon>
        <taxon>Bacteroidota</taxon>
        <taxon>Cytophagia</taxon>
        <taxon>Cytophagales</taxon>
        <taxon>Fulvivirgaceae</taxon>
        <taxon>Fulvivirga</taxon>
    </lineage>
</organism>
<keyword evidence="3" id="KW-1185">Reference proteome</keyword>
<sequence>MKVQRGIQNKTTTPSAQVNQKENNSKRHQVVENSAELTIQRKYQRIADQSSHVKHLGVFQEMVNDSSLQLMRSNGINNVIQRLKHTKAEVNDALDSGVIKSFLAGIYGLRYRHHNDEWIYMTASAHQEDGYEASGAKYWYRAMPEAEFLAFTGSFQFNGDSYGGIAPNRAYVQNPKYFGNNKPATHIVEFSTPGEGFLYDLFKERLGVHGNPKAEGGGTFGLGPSGNGAGQAGVIFNQLLRDAAINYKVVDWKDVNTLP</sequence>
<proteinExistence type="predicted"/>
<feature type="region of interest" description="Disordered" evidence="1">
    <location>
        <begin position="1"/>
        <end position="31"/>
    </location>
</feature>
<feature type="compositionally biased region" description="Polar residues" evidence="1">
    <location>
        <begin position="1"/>
        <end position="22"/>
    </location>
</feature>
<dbReference type="eggNOG" id="ENOG5031G2B">
    <property type="taxonomic scope" value="Bacteria"/>
</dbReference>
<dbReference type="EMBL" id="AMZN01000044">
    <property type="protein sequence ID" value="ELR71181.1"/>
    <property type="molecule type" value="Genomic_DNA"/>
</dbReference>
<dbReference type="AlphaFoldDB" id="L8JQE9"/>
<dbReference type="RefSeq" id="WP_009580322.1">
    <property type="nucleotide sequence ID" value="NZ_AMZN01000044.1"/>
</dbReference>
<comment type="caution">
    <text evidence="2">The sequence shown here is derived from an EMBL/GenBank/DDBJ whole genome shotgun (WGS) entry which is preliminary data.</text>
</comment>
<accession>L8JQE9</accession>
<dbReference type="STRING" id="1237149.C900_02985"/>
<protein>
    <submittedName>
        <fullName evidence="2">Uncharacterized protein</fullName>
    </submittedName>
</protein>
<evidence type="ECO:0000313" key="3">
    <source>
        <dbReference type="Proteomes" id="UP000011135"/>
    </source>
</evidence>
<name>L8JQE9_9BACT</name>
<dbReference type="Proteomes" id="UP000011135">
    <property type="component" value="Unassembled WGS sequence"/>
</dbReference>
<evidence type="ECO:0000256" key="1">
    <source>
        <dbReference type="SAM" id="MobiDB-lite"/>
    </source>
</evidence>
<dbReference type="OrthoDB" id="6431170at2"/>
<reference evidence="2 3" key="1">
    <citation type="submission" date="2012-12" db="EMBL/GenBank/DDBJ databases">
        <title>Genome assembly of Fulvivirga imtechensis AK7.</title>
        <authorList>
            <person name="Nupur N."/>
            <person name="Khatri I."/>
            <person name="Kumar R."/>
            <person name="Subramanian S."/>
            <person name="Pinnaka A."/>
        </authorList>
    </citation>
    <scope>NUCLEOTIDE SEQUENCE [LARGE SCALE GENOMIC DNA]</scope>
    <source>
        <strain evidence="2 3">AK7</strain>
    </source>
</reference>
<gene>
    <name evidence="2" type="ORF">C900_02985</name>
</gene>
<evidence type="ECO:0000313" key="2">
    <source>
        <dbReference type="EMBL" id="ELR71181.1"/>
    </source>
</evidence>